<dbReference type="KEGG" id="saq:Sare_3768"/>
<protein>
    <submittedName>
        <fullName evidence="2">Uncharacterized protein</fullName>
    </submittedName>
</protein>
<evidence type="ECO:0000313" key="2">
    <source>
        <dbReference type="EMBL" id="ABV99510.1"/>
    </source>
</evidence>
<evidence type="ECO:0000256" key="1">
    <source>
        <dbReference type="SAM" id="Phobius"/>
    </source>
</evidence>
<dbReference type="KEGG" id="saq:Sare_3717"/>
<sequence>MGWVAAAAGTAVRLVGRSLPGVAGPLLVAGGLWMVYRPLGVIFAGAVLWALDRRV</sequence>
<name>A8LZZ6_SALAI</name>
<dbReference type="AlphaFoldDB" id="A8LZZ6"/>
<keyword evidence="1" id="KW-0472">Membrane</keyword>
<keyword evidence="1" id="KW-0812">Transmembrane</keyword>
<organism evidence="2">
    <name type="scientific">Salinispora arenicola (strain CNS-205)</name>
    <dbReference type="NCBI Taxonomy" id="391037"/>
    <lineage>
        <taxon>Bacteria</taxon>
        <taxon>Bacillati</taxon>
        <taxon>Actinomycetota</taxon>
        <taxon>Actinomycetes</taxon>
        <taxon>Micromonosporales</taxon>
        <taxon>Micromonosporaceae</taxon>
        <taxon>Salinispora</taxon>
    </lineage>
</organism>
<accession>A8LZZ6</accession>
<dbReference type="EMBL" id="CP000850">
    <property type="protein sequence ID" value="ABV99510.1"/>
    <property type="molecule type" value="Genomic_DNA"/>
</dbReference>
<gene>
    <name evidence="2" type="ordered locus">Sare_3717</name>
    <name evidence="3" type="ordered locus">Sare_3768</name>
</gene>
<proteinExistence type="predicted"/>
<keyword evidence="1" id="KW-1133">Transmembrane helix</keyword>
<feature type="transmembrane region" description="Helical" evidence="1">
    <location>
        <begin position="33"/>
        <end position="51"/>
    </location>
</feature>
<evidence type="ECO:0000313" key="3">
    <source>
        <dbReference type="EMBL" id="ABV99561.1"/>
    </source>
</evidence>
<reference evidence="2" key="1">
    <citation type="submission" date="2007-10" db="EMBL/GenBank/DDBJ databases">
        <title>Complete sequence of Salinispora arenicola CNS-205.</title>
        <authorList>
            <consortium name="US DOE Joint Genome Institute"/>
            <person name="Copeland A."/>
            <person name="Lucas S."/>
            <person name="Lapidus A."/>
            <person name="Barry K."/>
            <person name="Glavina del Rio T."/>
            <person name="Dalin E."/>
            <person name="Tice H."/>
            <person name="Pitluck S."/>
            <person name="Foster B."/>
            <person name="Schmutz J."/>
            <person name="Larimer F."/>
            <person name="Land M."/>
            <person name="Hauser L."/>
            <person name="Kyrpides N."/>
            <person name="Ivanova N."/>
            <person name="Jensen P.R."/>
            <person name="Moore B.S."/>
            <person name="Penn K."/>
            <person name="Jenkins C."/>
            <person name="Udwary D."/>
            <person name="Xiang L."/>
            <person name="Gontang E."/>
            <person name="Richardson P."/>
        </authorList>
    </citation>
    <scope>NUCLEOTIDE SEQUENCE [LARGE SCALE GENOMIC DNA]</scope>
    <source>
        <strain evidence="2">CNS-205</strain>
    </source>
</reference>
<dbReference type="EMBL" id="CP000850">
    <property type="protein sequence ID" value="ABV99561.1"/>
    <property type="molecule type" value="Genomic_DNA"/>
</dbReference>
<dbReference type="STRING" id="391037.Sare_3717"/>
<dbReference type="HOGENOM" id="CLU_3029757_0_0_11"/>